<proteinExistence type="inferred from homology"/>
<dbReference type="GO" id="GO:0008408">
    <property type="term" value="F:3'-5' exonuclease activity"/>
    <property type="evidence" value="ECO:0007669"/>
    <property type="project" value="InterPro"/>
</dbReference>
<keyword evidence="6" id="KW-0235">DNA replication</keyword>
<evidence type="ECO:0000256" key="10">
    <source>
        <dbReference type="ARBA" id="ARBA00049244"/>
    </source>
</evidence>
<evidence type="ECO:0000256" key="6">
    <source>
        <dbReference type="ARBA" id="ARBA00022705"/>
    </source>
</evidence>
<dbReference type="GO" id="GO:0006261">
    <property type="term" value="P:DNA-templated DNA replication"/>
    <property type="evidence" value="ECO:0007669"/>
    <property type="project" value="InterPro"/>
</dbReference>
<dbReference type="PANTHER" id="PTHR10133:SF27">
    <property type="entry name" value="DNA POLYMERASE NU"/>
    <property type="match status" value="1"/>
</dbReference>
<dbReference type="InterPro" id="IPR002298">
    <property type="entry name" value="DNA_polymerase_A"/>
</dbReference>
<evidence type="ECO:0000256" key="5">
    <source>
        <dbReference type="ARBA" id="ARBA00022695"/>
    </source>
</evidence>
<dbReference type="Pfam" id="PF00476">
    <property type="entry name" value="DNA_pol_A"/>
    <property type="match status" value="1"/>
</dbReference>
<feature type="domain" description="3'-5' exonuclease" evidence="11">
    <location>
        <begin position="126"/>
        <end position="314"/>
    </location>
</feature>
<feature type="domain" description="DNA-directed DNA polymerase family A palm" evidence="12">
    <location>
        <begin position="490"/>
        <end position="707"/>
    </location>
</feature>
<dbReference type="InterPro" id="IPR043502">
    <property type="entry name" value="DNA/RNA_pol_sf"/>
</dbReference>
<dbReference type="PANTHER" id="PTHR10133">
    <property type="entry name" value="DNA POLYMERASE I"/>
    <property type="match status" value="1"/>
</dbReference>
<sequence length="762" mass="86057">MAKVAIIDKAPSRTNYKNYFDFDFDLFHMSSVPITKLLKKDVDLVVNLDEYDFVILVGSEAAKEYAKVTSVTNYAGTLVDNKFIPITNPAMLHFKPEGKPDFERCVKKIKEYLEGKRSDASKTGDFAGITNAEEALAFLMEVLENGDKFIALDTETTALYPRDGYVLGLSVTYKPKHGGYILTDILDDRHLEILNKIIAKYEIVFHNMKFDYKMINYHLGIEFDRTRVHDTMLLHYTLDENDSHGLKQLALKYTEYGDYDAELDDFKKSYCSKHGILQDDFTYDLIPFDIISQYAAIDTAVTYELFIKFWPIVSKNEKLSWVYKNLLVRGTLFLMDMEEVGIPISKDRMEAASTYLEESIRLAKEQIFSFPEIKLFEQDSGSIFNPASPLQLRKVLFDYVGLTPTGKLTGTGALSTDAEVLKELSEEHPLPAAILEVRKLSKIRSSYVTKILPELDRDGRIRTNFNLIFTTSGRLSSSGKFNAQQIPRDDPIIKGCIKAPAGYKIVSQDLATAEMYYAAVLSGDKNLQEVFRSGGDFHSTIAKMVFDLPCPVEDVKKLYKALRQSAKAISFGILYGAGPQKVADTVTKETGESYSLDRAKDDIKAYFNKFNKLKAWLNNRKAFIETNGYTYSFFGRKRRLVNVFSSDKGIAAHEVRSGINSEIQSLASDVNLIAAMNTADEIKSRGLDANIFMLVHDSIVALVKEEHVEEYCAILKKNTQKDHGCSIPGTPIGIDQEVGDDYSFGKFEEYYLEQELGGLIKK</sequence>
<dbReference type="InterPro" id="IPR002562">
    <property type="entry name" value="3'-5'_exonuclease_dom"/>
</dbReference>
<dbReference type="PROSITE" id="PS00447">
    <property type="entry name" value="DNA_POLYMERASE_A"/>
    <property type="match status" value="1"/>
</dbReference>
<keyword evidence="7" id="KW-0239">DNA-directed DNA polymerase</keyword>
<dbReference type="GO" id="GO:0006302">
    <property type="term" value="P:double-strand break repair"/>
    <property type="evidence" value="ECO:0007669"/>
    <property type="project" value="TreeGrafter"/>
</dbReference>
<evidence type="ECO:0000256" key="1">
    <source>
        <dbReference type="ARBA" id="ARBA00007705"/>
    </source>
</evidence>
<keyword evidence="8" id="KW-1194">Viral DNA replication</keyword>
<keyword evidence="4" id="KW-0808">Transferase</keyword>
<dbReference type="PRINTS" id="PR00868">
    <property type="entry name" value="DNAPOLI"/>
</dbReference>
<dbReference type="Pfam" id="PF01612">
    <property type="entry name" value="DNA_pol_A_exo1"/>
    <property type="match status" value="1"/>
</dbReference>
<keyword evidence="9" id="KW-0238">DNA-binding</keyword>
<dbReference type="InterPro" id="IPR019760">
    <property type="entry name" value="DNA-dir_DNA_pol_A_CS"/>
</dbReference>
<comment type="similarity">
    <text evidence="1">Belongs to the DNA polymerase type-A family.</text>
</comment>
<keyword evidence="13" id="KW-0269">Exonuclease</keyword>
<evidence type="ECO:0000259" key="12">
    <source>
        <dbReference type="SMART" id="SM00482"/>
    </source>
</evidence>
<comment type="catalytic activity">
    <reaction evidence="10">
        <text>DNA(n) + a 2'-deoxyribonucleoside 5'-triphosphate = DNA(n+1) + diphosphate</text>
        <dbReference type="Rhea" id="RHEA:22508"/>
        <dbReference type="Rhea" id="RHEA-COMP:17339"/>
        <dbReference type="Rhea" id="RHEA-COMP:17340"/>
        <dbReference type="ChEBI" id="CHEBI:33019"/>
        <dbReference type="ChEBI" id="CHEBI:61560"/>
        <dbReference type="ChEBI" id="CHEBI:173112"/>
        <dbReference type="EC" id="2.7.7.7"/>
    </reaction>
</comment>
<evidence type="ECO:0000256" key="7">
    <source>
        <dbReference type="ARBA" id="ARBA00022932"/>
    </source>
</evidence>
<reference evidence="13" key="1">
    <citation type="submission" date="2020-04" db="EMBL/GenBank/DDBJ databases">
        <authorList>
            <person name="Chiriac C."/>
            <person name="Salcher M."/>
            <person name="Ghai R."/>
            <person name="Kavagutti S V."/>
        </authorList>
    </citation>
    <scope>NUCLEOTIDE SEQUENCE</scope>
</reference>
<keyword evidence="13" id="KW-0378">Hydrolase</keyword>
<dbReference type="Gene3D" id="1.10.150.20">
    <property type="entry name" value="5' to 3' exonuclease, C-terminal subdomain"/>
    <property type="match status" value="1"/>
</dbReference>
<dbReference type="InterPro" id="IPR036397">
    <property type="entry name" value="RNaseH_sf"/>
</dbReference>
<gene>
    <name evidence="13" type="ORF">UFOVP273_32</name>
</gene>
<dbReference type="SUPFAM" id="SSF56672">
    <property type="entry name" value="DNA/RNA polymerases"/>
    <property type="match status" value="1"/>
</dbReference>
<organism evidence="13">
    <name type="scientific">uncultured Caudovirales phage</name>
    <dbReference type="NCBI Taxonomy" id="2100421"/>
    <lineage>
        <taxon>Viruses</taxon>
        <taxon>Duplodnaviria</taxon>
        <taxon>Heunggongvirae</taxon>
        <taxon>Uroviricota</taxon>
        <taxon>Caudoviricetes</taxon>
        <taxon>Peduoviridae</taxon>
        <taxon>Maltschvirus</taxon>
        <taxon>Maltschvirus maltsch</taxon>
    </lineage>
</organism>
<dbReference type="SMART" id="SM00474">
    <property type="entry name" value="35EXOc"/>
    <property type="match status" value="1"/>
</dbReference>
<evidence type="ECO:0000256" key="9">
    <source>
        <dbReference type="ARBA" id="ARBA00023125"/>
    </source>
</evidence>
<dbReference type="EMBL" id="LR796284">
    <property type="protein sequence ID" value="CAB4134242.1"/>
    <property type="molecule type" value="Genomic_DNA"/>
</dbReference>
<dbReference type="InterPro" id="IPR001098">
    <property type="entry name" value="DNA-dir_DNA_pol_A_palm_dom"/>
</dbReference>
<dbReference type="Gene3D" id="3.30.70.370">
    <property type="match status" value="1"/>
</dbReference>
<evidence type="ECO:0000256" key="4">
    <source>
        <dbReference type="ARBA" id="ARBA00022679"/>
    </source>
</evidence>
<dbReference type="SUPFAM" id="SSF53098">
    <property type="entry name" value="Ribonuclease H-like"/>
    <property type="match status" value="1"/>
</dbReference>
<evidence type="ECO:0000256" key="3">
    <source>
        <dbReference type="ARBA" id="ARBA00015749"/>
    </source>
</evidence>
<dbReference type="SMART" id="SM00482">
    <property type="entry name" value="POLAc"/>
    <property type="match status" value="1"/>
</dbReference>
<dbReference type="GO" id="GO:0039693">
    <property type="term" value="P:viral DNA genome replication"/>
    <property type="evidence" value="ECO:0007669"/>
    <property type="project" value="UniProtKB-KW"/>
</dbReference>
<dbReference type="Gene3D" id="1.20.1060.10">
    <property type="entry name" value="Taq DNA Polymerase, Chain T, domain 4"/>
    <property type="match status" value="1"/>
</dbReference>
<dbReference type="InterPro" id="IPR012337">
    <property type="entry name" value="RNaseH-like_sf"/>
</dbReference>
<dbReference type="Gene3D" id="3.30.420.10">
    <property type="entry name" value="Ribonuclease H-like superfamily/Ribonuclease H"/>
    <property type="match status" value="1"/>
</dbReference>
<keyword evidence="5" id="KW-0548">Nucleotidyltransferase</keyword>
<evidence type="ECO:0000256" key="8">
    <source>
        <dbReference type="ARBA" id="ARBA00023109"/>
    </source>
</evidence>
<evidence type="ECO:0000313" key="13">
    <source>
        <dbReference type="EMBL" id="CAB4134242.1"/>
    </source>
</evidence>
<keyword evidence="13" id="KW-0540">Nuclease</keyword>
<dbReference type="GO" id="GO:0003887">
    <property type="term" value="F:DNA-directed DNA polymerase activity"/>
    <property type="evidence" value="ECO:0007669"/>
    <property type="project" value="UniProtKB-KW"/>
</dbReference>
<dbReference type="EC" id="2.7.7.7" evidence="2"/>
<dbReference type="GO" id="GO:0003677">
    <property type="term" value="F:DNA binding"/>
    <property type="evidence" value="ECO:0007669"/>
    <property type="project" value="UniProtKB-KW"/>
</dbReference>
<evidence type="ECO:0000259" key="11">
    <source>
        <dbReference type="SMART" id="SM00474"/>
    </source>
</evidence>
<name>A0A6J5LL81_9CAUD</name>
<evidence type="ECO:0000256" key="2">
    <source>
        <dbReference type="ARBA" id="ARBA00012417"/>
    </source>
</evidence>
<protein>
    <recommendedName>
        <fullName evidence="3">DNA polymerase</fullName>
        <ecNumber evidence="2">2.7.7.7</ecNumber>
    </recommendedName>
</protein>
<accession>A0A6J5LL81</accession>